<keyword evidence="15" id="KW-1185">Reference proteome</keyword>
<dbReference type="GO" id="GO:0005634">
    <property type="term" value="C:nucleus"/>
    <property type="evidence" value="ECO:0007669"/>
    <property type="project" value="UniProtKB-SubCell"/>
</dbReference>
<dbReference type="GO" id="GO:0005657">
    <property type="term" value="C:replication fork"/>
    <property type="evidence" value="ECO:0007669"/>
    <property type="project" value="TreeGrafter"/>
</dbReference>
<dbReference type="InterPro" id="IPR001126">
    <property type="entry name" value="UmuC"/>
</dbReference>
<evidence type="ECO:0000256" key="7">
    <source>
        <dbReference type="ARBA" id="ARBA00022833"/>
    </source>
</evidence>
<dbReference type="GO" id="GO:0035861">
    <property type="term" value="C:site of double-strand break"/>
    <property type="evidence" value="ECO:0007669"/>
    <property type="project" value="TreeGrafter"/>
</dbReference>
<dbReference type="InterPro" id="IPR043502">
    <property type="entry name" value="DNA/RNA_pol_sf"/>
</dbReference>
<dbReference type="InterPro" id="IPR052230">
    <property type="entry name" value="DNA_polymerase_eta"/>
</dbReference>
<keyword evidence="9" id="KW-0234">DNA repair</keyword>
<keyword evidence="5" id="KW-0227">DNA damage</keyword>
<evidence type="ECO:0000256" key="4">
    <source>
        <dbReference type="ARBA" id="ARBA00022723"/>
    </source>
</evidence>
<dbReference type="Proteomes" id="UP000481153">
    <property type="component" value="Unassembled WGS sequence"/>
</dbReference>
<dbReference type="PROSITE" id="PS51907">
    <property type="entry name" value="ZF_UBZ3"/>
    <property type="match status" value="1"/>
</dbReference>
<keyword evidence="3" id="KW-0548">Nucleotidyltransferase</keyword>
<evidence type="ECO:0000256" key="6">
    <source>
        <dbReference type="ARBA" id="ARBA00022771"/>
    </source>
</evidence>
<dbReference type="EMBL" id="VJMJ01000107">
    <property type="protein sequence ID" value="KAF0734711.1"/>
    <property type="molecule type" value="Genomic_DNA"/>
</dbReference>
<keyword evidence="6" id="KW-0863">Zinc-finger</keyword>
<accession>A0A6G0X436</accession>
<dbReference type="Gene3D" id="1.10.150.20">
    <property type="entry name" value="5' to 3' exonuclease, C-terminal subdomain"/>
    <property type="match status" value="1"/>
</dbReference>
<keyword evidence="7" id="KW-0862">Zinc</keyword>
<evidence type="ECO:0000256" key="10">
    <source>
        <dbReference type="ARBA" id="ARBA00023242"/>
    </source>
</evidence>
<dbReference type="InterPro" id="IPR041298">
    <property type="entry name" value="UBZ3"/>
</dbReference>
<dbReference type="Gene3D" id="3.30.1490.100">
    <property type="entry name" value="DNA polymerase, Y-family, little finger domain"/>
    <property type="match status" value="1"/>
</dbReference>
<comment type="caution">
    <text evidence="14">The sequence shown here is derived from an EMBL/GenBank/DDBJ whole genome shotgun (WGS) entry which is preliminary data.</text>
</comment>
<dbReference type="Gene3D" id="3.40.1170.60">
    <property type="match status" value="1"/>
</dbReference>
<sequence>MQDERNAATERVILHLDLDCFYAQVEHERLNIPQDQPLAVQQWGSLLAVNYVARAFDVKRSENIGDARKKCPQIHLPHVETLGEGSEVAPNRSKQKAILRRYRVASRQVFLVIAKHVPLYEKASIDEAYMDVTQQAIDRLDSGASDGMEYGQTHVYGIEGGAFPHTRQEKLLCIGAQIAQEIRDDIQQTLHFTTSVGIATNKLLSKLASPLHKPNGQTLIPPRSVQDFMQTFRVDKIRGLGGKLGARIVELSTKLDKETSRVTAGEIVDEFGLAGLQQQLGVETGIHVYNLCQGFDGNEPVNPKKTLVAHINSVKSFEKTGILKSDDMLRYWLRILCEEMVTRFDEEREENQRIPTQLTIHYERPGHKKQFKHFAVPHKIDTESFFAAALAQIEISTALPCSLLYLVGKDFVPISSGAAKITQFFKGVSAAPIQPKEEVSPAPLPSRHINKTTPNASIARFFSNNPTSEDDGRYFCVKCGRHIDSTAAEHDDYHMALELSSQWNEPTPPKKRPKGPMDFFVKK</sequence>
<evidence type="ECO:0000313" key="15">
    <source>
        <dbReference type="Proteomes" id="UP000481153"/>
    </source>
</evidence>
<feature type="domain" description="UBZ3-type" evidence="13">
    <location>
        <begin position="469"/>
        <end position="502"/>
    </location>
</feature>
<dbReference type="Pfam" id="PF00817">
    <property type="entry name" value="IMS"/>
    <property type="match status" value="1"/>
</dbReference>
<evidence type="ECO:0000256" key="5">
    <source>
        <dbReference type="ARBA" id="ARBA00022763"/>
    </source>
</evidence>
<protein>
    <recommendedName>
        <fullName evidence="16">UmuC domain-containing protein</fullName>
    </recommendedName>
</protein>
<evidence type="ECO:0000256" key="9">
    <source>
        <dbReference type="ARBA" id="ARBA00023204"/>
    </source>
</evidence>
<evidence type="ECO:0000256" key="8">
    <source>
        <dbReference type="ARBA" id="ARBA00022842"/>
    </source>
</evidence>
<name>A0A6G0X436_9STRA</name>
<dbReference type="GO" id="GO:0006281">
    <property type="term" value="P:DNA repair"/>
    <property type="evidence" value="ECO:0007669"/>
    <property type="project" value="UniProtKB-KW"/>
</dbReference>
<dbReference type="GO" id="GO:0008270">
    <property type="term" value="F:zinc ion binding"/>
    <property type="evidence" value="ECO:0007669"/>
    <property type="project" value="UniProtKB-KW"/>
</dbReference>
<dbReference type="AlphaFoldDB" id="A0A6G0X436"/>
<organism evidence="14 15">
    <name type="scientific">Aphanomyces euteiches</name>
    <dbReference type="NCBI Taxonomy" id="100861"/>
    <lineage>
        <taxon>Eukaryota</taxon>
        <taxon>Sar</taxon>
        <taxon>Stramenopiles</taxon>
        <taxon>Oomycota</taxon>
        <taxon>Saprolegniomycetes</taxon>
        <taxon>Saprolegniales</taxon>
        <taxon>Verrucalvaceae</taxon>
        <taxon>Aphanomyces</taxon>
    </lineage>
</organism>
<evidence type="ECO:0000259" key="13">
    <source>
        <dbReference type="PROSITE" id="PS51907"/>
    </source>
</evidence>
<dbReference type="SUPFAM" id="SSF56672">
    <property type="entry name" value="DNA/RNA polymerases"/>
    <property type="match status" value="1"/>
</dbReference>
<evidence type="ECO:0000256" key="1">
    <source>
        <dbReference type="ARBA" id="ARBA00004123"/>
    </source>
</evidence>
<keyword evidence="2" id="KW-0808">Transferase</keyword>
<dbReference type="PANTHER" id="PTHR45873">
    <property type="entry name" value="DNA POLYMERASE ETA"/>
    <property type="match status" value="1"/>
</dbReference>
<comment type="subcellular location">
    <subcellularLocation>
        <location evidence="1">Nucleus</location>
    </subcellularLocation>
</comment>
<evidence type="ECO:0008006" key="16">
    <source>
        <dbReference type="Google" id="ProtNLM"/>
    </source>
</evidence>
<evidence type="ECO:0000313" key="14">
    <source>
        <dbReference type="EMBL" id="KAF0734711.1"/>
    </source>
</evidence>
<keyword evidence="8" id="KW-0460">Magnesium</keyword>
<dbReference type="Pfam" id="PF18439">
    <property type="entry name" value="zf_UBZ"/>
    <property type="match status" value="1"/>
</dbReference>
<dbReference type="GO" id="GO:0003887">
    <property type="term" value="F:DNA-directed DNA polymerase activity"/>
    <property type="evidence" value="ECO:0007669"/>
    <property type="project" value="TreeGrafter"/>
</dbReference>
<reference evidence="14 15" key="1">
    <citation type="submission" date="2019-07" db="EMBL/GenBank/DDBJ databases">
        <title>Genomics analysis of Aphanomyces spp. identifies a new class of oomycete effector associated with host adaptation.</title>
        <authorList>
            <person name="Gaulin E."/>
        </authorList>
    </citation>
    <scope>NUCLEOTIDE SEQUENCE [LARGE SCALE GENOMIC DNA]</scope>
    <source>
        <strain evidence="14 15">ATCC 201684</strain>
    </source>
</reference>
<evidence type="ECO:0000256" key="3">
    <source>
        <dbReference type="ARBA" id="ARBA00022695"/>
    </source>
</evidence>
<dbReference type="GO" id="GO:0009314">
    <property type="term" value="P:response to radiation"/>
    <property type="evidence" value="ECO:0007669"/>
    <property type="project" value="TreeGrafter"/>
</dbReference>
<dbReference type="PROSITE" id="PS50173">
    <property type="entry name" value="UMUC"/>
    <property type="match status" value="1"/>
</dbReference>
<dbReference type="VEuPathDB" id="FungiDB:AeMF1_019012"/>
<dbReference type="InterPro" id="IPR043128">
    <property type="entry name" value="Rev_trsase/Diguanyl_cyclase"/>
</dbReference>
<feature type="domain" description="UmuC" evidence="12">
    <location>
        <begin position="13"/>
        <end position="241"/>
    </location>
</feature>
<dbReference type="Gene3D" id="3.30.70.270">
    <property type="match status" value="2"/>
</dbReference>
<evidence type="ECO:0000256" key="2">
    <source>
        <dbReference type="ARBA" id="ARBA00022679"/>
    </source>
</evidence>
<keyword evidence="4" id="KW-0479">Metal-binding</keyword>
<evidence type="ECO:0000256" key="11">
    <source>
        <dbReference type="SAM" id="MobiDB-lite"/>
    </source>
</evidence>
<dbReference type="PANTHER" id="PTHR45873:SF1">
    <property type="entry name" value="DNA POLYMERASE ETA"/>
    <property type="match status" value="1"/>
</dbReference>
<dbReference type="Pfam" id="PF21704">
    <property type="entry name" value="POLH-Rev1_HhH"/>
    <property type="match status" value="1"/>
</dbReference>
<feature type="region of interest" description="Disordered" evidence="11">
    <location>
        <begin position="501"/>
        <end position="523"/>
    </location>
</feature>
<dbReference type="InterPro" id="IPR036775">
    <property type="entry name" value="DNA_pol_Y-fam_lit_finger_sf"/>
</dbReference>
<dbReference type="SUPFAM" id="SSF100879">
    <property type="entry name" value="Lesion bypass DNA polymerase (Y-family), little finger domain"/>
    <property type="match status" value="1"/>
</dbReference>
<proteinExistence type="predicted"/>
<dbReference type="FunFam" id="3.40.1170.60:FF:000003">
    <property type="entry name" value="DNA polymerase eta"/>
    <property type="match status" value="1"/>
</dbReference>
<dbReference type="GO" id="GO:0003684">
    <property type="term" value="F:damaged DNA binding"/>
    <property type="evidence" value="ECO:0007669"/>
    <property type="project" value="InterPro"/>
</dbReference>
<dbReference type="PIRSF" id="PIRSF036603">
    <property type="entry name" value="DPol_eta"/>
    <property type="match status" value="1"/>
</dbReference>
<dbReference type="GO" id="GO:0042276">
    <property type="term" value="P:error-prone translesion synthesis"/>
    <property type="evidence" value="ECO:0007669"/>
    <property type="project" value="TreeGrafter"/>
</dbReference>
<evidence type="ECO:0000259" key="12">
    <source>
        <dbReference type="PROSITE" id="PS50173"/>
    </source>
</evidence>
<keyword evidence="10" id="KW-0539">Nucleus</keyword>
<gene>
    <name evidence="14" type="ORF">Ae201684_008669</name>
</gene>